<dbReference type="AlphaFoldDB" id="A0A1T5EK14"/>
<dbReference type="PANTHER" id="PTHR47619:SF1">
    <property type="entry name" value="EXODEOXYRIBONUCLEASE WALJ"/>
    <property type="match status" value="1"/>
</dbReference>
<feature type="domain" description="Metallo-beta-lactamase" evidence="1">
    <location>
        <begin position="13"/>
        <end position="188"/>
    </location>
</feature>
<dbReference type="InterPro" id="IPR001279">
    <property type="entry name" value="Metallo-B-lactamas"/>
</dbReference>
<gene>
    <name evidence="2" type="ORF">SAMN05660226_03350</name>
</gene>
<dbReference type="OrthoDB" id="9781189at2"/>
<sequence>MPLFISSIASGSNGNCYFVGNGREAILVDAGISCREIEKRMARQGLPMQQVKAIFVSHEHTDHVKGLSVLANKYQLPVFLTDGTRMACRLAIPDRLLHPLTDLQTIGIGGLAVTSFRKYHDAADPHSFLVEGEGYTVGVFTDIGRVCERVEDFFGRCDAVFLEANYDVDMLARGRYPFFLKNRIRSGYGHLSNAEALELFIRQRSPRLRHLFLSHLSRDNNDPELVYNLFDEHRADTEIVVAGRYAETAVYYLGEPQPASYTLFSQDTAISYSRSQQVSG</sequence>
<evidence type="ECO:0000259" key="1">
    <source>
        <dbReference type="SMART" id="SM00849"/>
    </source>
</evidence>
<proteinExistence type="predicted"/>
<name>A0A1T5EK14_9SPHI</name>
<dbReference type="Gene3D" id="3.60.15.10">
    <property type="entry name" value="Ribonuclease Z/Hydroxyacylglutathione hydrolase-like"/>
    <property type="match status" value="1"/>
</dbReference>
<dbReference type="SMART" id="SM00849">
    <property type="entry name" value="Lactamase_B"/>
    <property type="match status" value="1"/>
</dbReference>
<accession>A0A1T5EK14</accession>
<dbReference type="Proteomes" id="UP000190541">
    <property type="component" value="Unassembled WGS sequence"/>
</dbReference>
<evidence type="ECO:0000313" key="2">
    <source>
        <dbReference type="EMBL" id="SKB84185.1"/>
    </source>
</evidence>
<keyword evidence="3" id="KW-1185">Reference proteome</keyword>
<dbReference type="SUPFAM" id="SSF56281">
    <property type="entry name" value="Metallo-hydrolase/oxidoreductase"/>
    <property type="match status" value="1"/>
</dbReference>
<protein>
    <submittedName>
        <fullName evidence="2">Phosphoribosyl 1,2-cyclic phosphodiesterase</fullName>
    </submittedName>
</protein>
<dbReference type="PANTHER" id="PTHR47619">
    <property type="entry name" value="METALLO-HYDROLASE YYCJ-RELATED"/>
    <property type="match status" value="1"/>
</dbReference>
<dbReference type="InterPro" id="IPR052533">
    <property type="entry name" value="WalJ/YycJ-like"/>
</dbReference>
<dbReference type="InterPro" id="IPR036866">
    <property type="entry name" value="RibonucZ/Hydroxyglut_hydro"/>
</dbReference>
<dbReference type="Pfam" id="PF12706">
    <property type="entry name" value="Lactamase_B_2"/>
    <property type="match status" value="1"/>
</dbReference>
<reference evidence="2 3" key="1">
    <citation type="submission" date="2017-02" db="EMBL/GenBank/DDBJ databases">
        <authorList>
            <person name="Peterson S.W."/>
        </authorList>
    </citation>
    <scope>NUCLEOTIDE SEQUENCE [LARGE SCALE GENOMIC DNA]</scope>
    <source>
        <strain evidence="2 3">DSM 22899</strain>
    </source>
</reference>
<organism evidence="2 3">
    <name type="scientific">Parapedobacter luteus</name>
    <dbReference type="NCBI Taxonomy" id="623280"/>
    <lineage>
        <taxon>Bacteria</taxon>
        <taxon>Pseudomonadati</taxon>
        <taxon>Bacteroidota</taxon>
        <taxon>Sphingobacteriia</taxon>
        <taxon>Sphingobacteriales</taxon>
        <taxon>Sphingobacteriaceae</taxon>
        <taxon>Parapedobacter</taxon>
    </lineage>
</organism>
<evidence type="ECO:0000313" key="3">
    <source>
        <dbReference type="Proteomes" id="UP000190541"/>
    </source>
</evidence>
<dbReference type="STRING" id="623280.SAMN05660226_03350"/>
<dbReference type="EMBL" id="FUYS01000010">
    <property type="protein sequence ID" value="SKB84185.1"/>
    <property type="molecule type" value="Genomic_DNA"/>
</dbReference>
<dbReference type="RefSeq" id="WP_079718001.1">
    <property type="nucleotide sequence ID" value="NZ_FUYS01000010.1"/>
</dbReference>